<comment type="caution">
    <text evidence="3">The sequence shown here is derived from an EMBL/GenBank/DDBJ whole genome shotgun (WGS) entry which is preliminary data.</text>
</comment>
<dbReference type="InterPro" id="IPR010496">
    <property type="entry name" value="AL/BT2_dom"/>
</dbReference>
<accession>A0ABW2YQW3</accession>
<reference evidence="4" key="1">
    <citation type="journal article" date="2019" name="Int. J. Syst. Evol. Microbiol.">
        <title>The Global Catalogue of Microorganisms (GCM) 10K type strain sequencing project: providing services to taxonomists for standard genome sequencing and annotation.</title>
        <authorList>
            <consortium name="The Broad Institute Genomics Platform"/>
            <consortium name="The Broad Institute Genome Sequencing Center for Infectious Disease"/>
            <person name="Wu L."/>
            <person name="Ma J."/>
        </authorList>
    </citation>
    <scope>NUCLEOTIDE SEQUENCE [LARGE SCALE GENOMIC DNA]</scope>
    <source>
        <strain evidence="4">CCUG 63418</strain>
    </source>
</reference>
<dbReference type="EMBL" id="JBHTHU010000001">
    <property type="protein sequence ID" value="MFD0748778.1"/>
    <property type="molecule type" value="Genomic_DNA"/>
</dbReference>
<dbReference type="RefSeq" id="WP_377096564.1">
    <property type="nucleotide sequence ID" value="NZ_JBHTHU010000001.1"/>
</dbReference>
<sequence>MKRFSIILFCMLLLSAASFAQTLTNAWTPLLTQDGRYFEKFIGIPHTSVAGLPDWNKGDGTTTGTPLGLNNDPLNVFKIEMTNGKPVLHVSGEIFGGYSTKQDFGNYHLKAEVKFGDKKYEPRLADKRDNGFLYHGQAPHGQFWHVWYRAQEFQVQEGDMGDYYSLAGTAMDIHAQKADTARRTRWMYDPAAPVHTFASTGAASTATIARSGGNVAHLAGNFENPHGEWTTVELYCFGDKSIHVINGHVVMVLENSRTVLPDGTTKPLTSGKIQFQSEGAEAYYRNIEIKKLDKLPDLNTFK</sequence>
<evidence type="ECO:0000313" key="3">
    <source>
        <dbReference type="EMBL" id="MFD0748778.1"/>
    </source>
</evidence>
<evidence type="ECO:0000259" key="2">
    <source>
        <dbReference type="Pfam" id="PF06439"/>
    </source>
</evidence>
<feature type="signal peptide" evidence="1">
    <location>
        <begin position="1"/>
        <end position="20"/>
    </location>
</feature>
<name>A0ABW2YQW3_9SPHI</name>
<organism evidence="3 4">
    <name type="scientific">Mucilaginibacter calamicampi</name>
    <dbReference type="NCBI Taxonomy" id="1302352"/>
    <lineage>
        <taxon>Bacteria</taxon>
        <taxon>Pseudomonadati</taxon>
        <taxon>Bacteroidota</taxon>
        <taxon>Sphingobacteriia</taxon>
        <taxon>Sphingobacteriales</taxon>
        <taxon>Sphingobacteriaceae</taxon>
        <taxon>Mucilaginibacter</taxon>
    </lineage>
</organism>
<feature type="chain" id="PRO_5045889851" evidence="1">
    <location>
        <begin position="21"/>
        <end position="302"/>
    </location>
</feature>
<feature type="domain" description="3-keto-alpha-glucoside-1,2-lyase/3-keto-2-hydroxy-glucal hydratase" evidence="2">
    <location>
        <begin position="66"/>
        <end position="290"/>
    </location>
</feature>
<gene>
    <name evidence="3" type="ORF">ACFQZS_01405</name>
</gene>
<keyword evidence="1" id="KW-0732">Signal</keyword>
<keyword evidence="4" id="KW-1185">Reference proteome</keyword>
<evidence type="ECO:0000256" key="1">
    <source>
        <dbReference type="SAM" id="SignalP"/>
    </source>
</evidence>
<evidence type="ECO:0000313" key="4">
    <source>
        <dbReference type="Proteomes" id="UP001596958"/>
    </source>
</evidence>
<proteinExistence type="predicted"/>
<dbReference type="Gene3D" id="2.60.120.560">
    <property type="entry name" value="Exo-inulinase, domain 1"/>
    <property type="match status" value="1"/>
</dbReference>
<dbReference type="Pfam" id="PF06439">
    <property type="entry name" value="3keto-disac_hyd"/>
    <property type="match status" value="1"/>
</dbReference>
<dbReference type="Proteomes" id="UP001596958">
    <property type="component" value="Unassembled WGS sequence"/>
</dbReference>
<protein>
    <submittedName>
        <fullName evidence="3">DUF1080 domain-containing protein</fullName>
    </submittedName>
</protein>